<feature type="region of interest" description="Disordered" evidence="1">
    <location>
        <begin position="43"/>
        <end position="66"/>
    </location>
</feature>
<sequence>MCLGALVTEDATQLKAKFYFSQRNIYETKFLNDNTKLSGKTLKVSSLRPSPSPRHSPPHPYNLTWN</sequence>
<feature type="compositionally biased region" description="Pro residues" evidence="1">
    <location>
        <begin position="50"/>
        <end position="60"/>
    </location>
</feature>
<accession>A0A5B7DD19</accession>
<dbReference type="AlphaFoldDB" id="A0A5B7DD19"/>
<protein>
    <submittedName>
        <fullName evidence="2">Uncharacterized protein</fullName>
    </submittedName>
</protein>
<organism evidence="2 3">
    <name type="scientific">Portunus trituberculatus</name>
    <name type="common">Swimming crab</name>
    <name type="synonym">Neptunus trituberculatus</name>
    <dbReference type="NCBI Taxonomy" id="210409"/>
    <lineage>
        <taxon>Eukaryota</taxon>
        <taxon>Metazoa</taxon>
        <taxon>Ecdysozoa</taxon>
        <taxon>Arthropoda</taxon>
        <taxon>Crustacea</taxon>
        <taxon>Multicrustacea</taxon>
        <taxon>Malacostraca</taxon>
        <taxon>Eumalacostraca</taxon>
        <taxon>Eucarida</taxon>
        <taxon>Decapoda</taxon>
        <taxon>Pleocyemata</taxon>
        <taxon>Brachyura</taxon>
        <taxon>Eubrachyura</taxon>
        <taxon>Portunoidea</taxon>
        <taxon>Portunidae</taxon>
        <taxon>Portuninae</taxon>
        <taxon>Portunus</taxon>
    </lineage>
</organism>
<evidence type="ECO:0000313" key="2">
    <source>
        <dbReference type="EMBL" id="MPC19188.1"/>
    </source>
</evidence>
<dbReference type="Proteomes" id="UP000324222">
    <property type="component" value="Unassembled WGS sequence"/>
</dbReference>
<name>A0A5B7DD19_PORTR</name>
<dbReference type="EMBL" id="VSRR010000747">
    <property type="protein sequence ID" value="MPC19188.1"/>
    <property type="molecule type" value="Genomic_DNA"/>
</dbReference>
<comment type="caution">
    <text evidence="2">The sequence shown here is derived from an EMBL/GenBank/DDBJ whole genome shotgun (WGS) entry which is preliminary data.</text>
</comment>
<evidence type="ECO:0000256" key="1">
    <source>
        <dbReference type="SAM" id="MobiDB-lite"/>
    </source>
</evidence>
<evidence type="ECO:0000313" key="3">
    <source>
        <dbReference type="Proteomes" id="UP000324222"/>
    </source>
</evidence>
<gene>
    <name evidence="2" type="ORF">E2C01_012098</name>
</gene>
<keyword evidence="3" id="KW-1185">Reference proteome</keyword>
<proteinExistence type="predicted"/>
<reference evidence="2 3" key="1">
    <citation type="submission" date="2019-05" db="EMBL/GenBank/DDBJ databases">
        <title>Another draft genome of Portunus trituberculatus and its Hox gene families provides insights of decapod evolution.</title>
        <authorList>
            <person name="Jeong J.-H."/>
            <person name="Song I."/>
            <person name="Kim S."/>
            <person name="Choi T."/>
            <person name="Kim D."/>
            <person name="Ryu S."/>
            <person name="Kim W."/>
        </authorList>
    </citation>
    <scope>NUCLEOTIDE SEQUENCE [LARGE SCALE GENOMIC DNA]</scope>
    <source>
        <tissue evidence="2">Muscle</tissue>
    </source>
</reference>